<sequence>MTMTAQCVRPADLGKRIKERAAAILDLNERHLSLDWLKEYGLPQLGEACGRVARELPGDAAMGPHIQRELIQRQDFARYLARLLPLLEQGQLDRLDSLLASCQEHGVAVTRYGLKELVECLVYDGLEPNARLVYLENFASMVLPYKQRDTVINSLRQCRDVPVKLTRQQQDQLLEPYVPGSTLFRSSPFREVWELLERCPDLRKIPWLLHNLQIKENLGMPEYARFAEAPGEHIRLLARLTDKLLPAAAARFLDHWQHDGCSLNALGQMVRRTALHGDMDWEKALCSYSGYVNLISGVKFKNLDLAALPQHLEDVLLYAMANGKAHFIRLVDGNPGAFLDLPAFSFLLQGQLYREHFNLNQLSAKDLACCAWMRRAKLDIQHLVPGRRYTFPELRALYGVRKPYLDFYHALKSESQDYRLRVFKEVCKREALRDIAAGSIDALAALLDQKPLSVWRQELFSHIDGLSPADTARLLVHLDGVRHLLPGMESRSDVLLALRSLDALGQFQTMDGFKARLMEVDGDWRSLAQTMGLTADFIEQHRESIAGFLSQDGAAIASAYMRCLDEAHQEAYLRVVKAELMGRLREVKYHEGDLRRELDMNIPSRVKSQWPENLAVTVGGMEAGEHDGFFDTMLLGCQPQRTCLSYLDGMYRKCLLSAFDSNKKVLYARLDGRIVGRAFLRLTKCRRTSAGGGSLTFVDLEAGGTGQQEREQMTLFLERPYISGLGPEAKTQAAQALVELAKRKAEELGILLVLSQDYADYSPQGFTQTRLHIFISKSKGGAQYLDSLDGEAAVSKEGSYQANRFLIQS</sequence>
<dbReference type="Proteomes" id="UP000196710">
    <property type="component" value="Chromosome"/>
</dbReference>
<gene>
    <name evidence="1" type="ORF">ADH66_10555</name>
    <name evidence="2" type="ORF">I5Q82_00870</name>
</gene>
<accession>A0A1Z2XRH6</accession>
<dbReference type="AlphaFoldDB" id="A0A1Z2XRH6"/>
<dbReference type="EMBL" id="CP065321">
    <property type="protein sequence ID" value="QQR30332.1"/>
    <property type="molecule type" value="Genomic_DNA"/>
</dbReference>
<dbReference type="Proteomes" id="UP000596035">
    <property type="component" value="Chromosome"/>
</dbReference>
<dbReference type="RefSeq" id="WP_066541062.1">
    <property type="nucleotide sequence ID" value="NZ_CP021422.1"/>
</dbReference>
<reference evidence="3" key="2">
    <citation type="submission" date="2017-05" db="EMBL/GenBank/DDBJ databases">
        <title>Improved OligoMM genomes.</title>
        <authorList>
            <person name="Garzetti D."/>
        </authorList>
    </citation>
    <scope>NUCLEOTIDE SEQUENCE [LARGE SCALE GENOMIC DNA]</scope>
    <source>
        <strain evidence="3">KB18</strain>
    </source>
</reference>
<evidence type="ECO:0000313" key="4">
    <source>
        <dbReference type="Proteomes" id="UP000596035"/>
    </source>
</evidence>
<keyword evidence="3" id="KW-1185">Reference proteome</keyword>
<reference evidence="2 4" key="3">
    <citation type="submission" date="2020-11" db="EMBL/GenBank/DDBJ databases">
        <title>Closed and high quality bacterial genomes of the OMM12 community.</title>
        <authorList>
            <person name="Marbouty M."/>
            <person name="Lamy-Besnier Q."/>
            <person name="Debarbieux L."/>
            <person name="Koszul R."/>
        </authorList>
    </citation>
    <scope>NUCLEOTIDE SEQUENCE [LARGE SCALE GENOMIC DNA]</scope>
    <source>
        <strain evidence="2 4">KB18</strain>
    </source>
</reference>
<name>A0A1Z2XRH6_9FIRM</name>
<proteinExistence type="predicted"/>
<organism evidence="2 4">
    <name type="scientific">Acutalibacter muris</name>
    <dbReference type="NCBI Taxonomy" id="1796620"/>
    <lineage>
        <taxon>Bacteria</taxon>
        <taxon>Bacillati</taxon>
        <taxon>Bacillota</taxon>
        <taxon>Clostridia</taxon>
        <taxon>Eubacteriales</taxon>
        <taxon>Acutalibacteraceae</taxon>
        <taxon>Acutalibacter</taxon>
    </lineage>
</organism>
<evidence type="ECO:0000313" key="3">
    <source>
        <dbReference type="Proteomes" id="UP000196710"/>
    </source>
</evidence>
<evidence type="ECO:0000313" key="1">
    <source>
        <dbReference type="EMBL" id="ASB41052.1"/>
    </source>
</evidence>
<evidence type="ECO:0000313" key="2">
    <source>
        <dbReference type="EMBL" id="QQR30332.1"/>
    </source>
</evidence>
<protein>
    <submittedName>
        <fullName evidence="2">Uncharacterized protein</fullName>
    </submittedName>
</protein>
<dbReference type="EMBL" id="CP021422">
    <property type="protein sequence ID" value="ASB41052.1"/>
    <property type="molecule type" value="Genomic_DNA"/>
</dbReference>
<reference evidence="1" key="1">
    <citation type="journal article" date="2017" name="Genome Announc.">
        <title>High-Quality Whole-Genome Sequences of the Oligo-Mouse-Microbiota Bacterial Community.</title>
        <authorList>
            <person name="Garzetti D."/>
            <person name="Brugiroux S."/>
            <person name="Bunk B."/>
            <person name="Pukall R."/>
            <person name="McCoy K.D."/>
            <person name="Macpherson A.J."/>
            <person name="Stecher B."/>
        </authorList>
    </citation>
    <scope>NUCLEOTIDE SEQUENCE</scope>
    <source>
        <strain evidence="1">KB18</strain>
    </source>
</reference>
<dbReference type="KEGG" id="amur:ADH66_10555"/>